<comment type="caution">
    <text evidence="15">The sequence shown here is derived from an EMBL/GenBank/DDBJ whole genome shotgun (WGS) entry which is preliminary data.</text>
</comment>
<evidence type="ECO:0000256" key="7">
    <source>
        <dbReference type="ARBA" id="ARBA00022989"/>
    </source>
</evidence>
<dbReference type="PANTHER" id="PTHR43531">
    <property type="entry name" value="PROTEIN ICFG"/>
    <property type="match status" value="1"/>
</dbReference>
<dbReference type="InterPro" id="IPR004089">
    <property type="entry name" value="MCPsignal_dom"/>
</dbReference>
<dbReference type="EMBL" id="JACOGF010000009">
    <property type="protein sequence ID" value="MBC3919400.1"/>
    <property type="molecule type" value="Genomic_DNA"/>
</dbReference>
<evidence type="ECO:0000259" key="14">
    <source>
        <dbReference type="PROSITE" id="PS50885"/>
    </source>
</evidence>
<dbReference type="InterPro" id="IPR035440">
    <property type="entry name" value="4HB_MCP_dom_sf"/>
</dbReference>
<proteinExistence type="inferred from homology"/>
<keyword evidence="16" id="KW-1185">Reference proteome</keyword>
<sequence length="531" mass="56798">MKNLSVNFSLNSILLVLVAIILSQGVIGMYVVKQSNFSTALVHEISQRIIMINDSYKDTTRARSAMTRVYASAKENDAGTDKDAAIKGAKNSLSKAETMLKNFENLPAYQNEDATLKADLLKAGGRLIKSIEDACKTLEKQDYDNYSAINKDKLTSQGAEFSSLLEKFQSNADKQVQSIMEARELEYQTTVKVCVLAMIAALLIAVAVHLATKKIILKPLNHAVQLLDQVAKGDLTADIKVDSNNEIGQLIAAIESMRKDLSRTVGQVRIVAESIHVSSQEIAAGNMDLSSRTESQASSLEETSASMEELTSVVANNAANSKDAKKFVESSVQVAARGGEVMEQVMSTMNDINTASGKIVEIISVIDGIAFQTNILSLNAAVEAARAGEQGRGFAVVASEVRNLAQRSASAAREIKSLIDSTVSRVDAGAKLVEQAGSTIGELVSSVRRVSEIVNEISNASQEQAEGIHQVNIAIVQMDEVTQQNVALVEEAAAATQSLNDQASALSSTMSTFKISASSVHHASSLTRRAA</sequence>
<keyword evidence="3" id="KW-0488">Methylation</keyword>
<dbReference type="InterPro" id="IPR003660">
    <property type="entry name" value="HAMP_dom"/>
</dbReference>
<accession>A0ABR6ZU46</accession>
<dbReference type="Pfam" id="PF00672">
    <property type="entry name" value="HAMP"/>
    <property type="match status" value="1"/>
</dbReference>
<reference evidence="15 16" key="1">
    <citation type="submission" date="2020-08" db="EMBL/GenBank/DDBJ databases">
        <title>Novel species isolated from subtropical streams in China.</title>
        <authorList>
            <person name="Lu H."/>
        </authorList>
    </citation>
    <scope>NUCLEOTIDE SEQUENCE [LARGE SCALE GENOMIC DNA]</scope>
    <source>
        <strain evidence="15 16">CY18W</strain>
    </source>
</reference>
<dbReference type="CDD" id="cd06225">
    <property type="entry name" value="HAMP"/>
    <property type="match status" value="1"/>
</dbReference>
<dbReference type="Gene3D" id="1.10.287.950">
    <property type="entry name" value="Methyl-accepting chemotaxis protein"/>
    <property type="match status" value="1"/>
</dbReference>
<dbReference type="Pfam" id="PF02203">
    <property type="entry name" value="TarH"/>
    <property type="match status" value="1"/>
</dbReference>
<dbReference type="Pfam" id="PF00015">
    <property type="entry name" value="MCPsignal"/>
    <property type="match status" value="1"/>
</dbReference>
<keyword evidence="8 12" id="KW-0472">Membrane</keyword>
<keyword evidence="9 11" id="KW-0807">Transducer</keyword>
<feature type="transmembrane region" description="Helical" evidence="12">
    <location>
        <begin position="12"/>
        <end position="32"/>
    </location>
</feature>
<evidence type="ECO:0000256" key="4">
    <source>
        <dbReference type="ARBA" id="ARBA00022500"/>
    </source>
</evidence>
<evidence type="ECO:0000313" key="15">
    <source>
        <dbReference type="EMBL" id="MBC3919400.1"/>
    </source>
</evidence>
<dbReference type="Proteomes" id="UP000650424">
    <property type="component" value="Unassembled WGS sequence"/>
</dbReference>
<evidence type="ECO:0000256" key="2">
    <source>
        <dbReference type="ARBA" id="ARBA00022475"/>
    </source>
</evidence>
<evidence type="ECO:0000256" key="11">
    <source>
        <dbReference type="PROSITE-ProRule" id="PRU00284"/>
    </source>
</evidence>
<comment type="subcellular location">
    <subcellularLocation>
        <location evidence="1">Cell inner membrane</location>
        <topology evidence="1">Multi-pass membrane protein</topology>
    </subcellularLocation>
</comment>
<gene>
    <name evidence="15" type="ORF">H8L32_18055</name>
</gene>
<evidence type="ECO:0000256" key="12">
    <source>
        <dbReference type="SAM" id="Phobius"/>
    </source>
</evidence>
<name>A0ABR6ZU46_9BURK</name>
<evidence type="ECO:0000256" key="6">
    <source>
        <dbReference type="ARBA" id="ARBA00022692"/>
    </source>
</evidence>
<keyword evidence="4" id="KW-0145">Chemotaxis</keyword>
<evidence type="ECO:0000313" key="16">
    <source>
        <dbReference type="Proteomes" id="UP000650424"/>
    </source>
</evidence>
<evidence type="ECO:0000256" key="9">
    <source>
        <dbReference type="ARBA" id="ARBA00023224"/>
    </source>
</evidence>
<dbReference type="InterPro" id="IPR051310">
    <property type="entry name" value="MCP_chemotaxis"/>
</dbReference>
<dbReference type="PROSITE" id="PS50885">
    <property type="entry name" value="HAMP"/>
    <property type="match status" value="1"/>
</dbReference>
<dbReference type="SMART" id="SM00283">
    <property type="entry name" value="MA"/>
    <property type="match status" value="1"/>
</dbReference>
<comment type="similarity">
    <text evidence="10">Belongs to the methyl-accepting chemotaxis (MCP) protein family.</text>
</comment>
<evidence type="ECO:0000256" key="8">
    <source>
        <dbReference type="ARBA" id="ARBA00023136"/>
    </source>
</evidence>
<feature type="domain" description="HAMP" evidence="14">
    <location>
        <begin position="214"/>
        <end position="266"/>
    </location>
</feature>
<keyword evidence="2" id="KW-1003">Cell membrane</keyword>
<dbReference type="PANTHER" id="PTHR43531:SF14">
    <property type="entry name" value="METHYL-ACCEPTING CHEMOTAXIS PROTEIN I-RELATED"/>
    <property type="match status" value="1"/>
</dbReference>
<keyword evidence="5" id="KW-0997">Cell inner membrane</keyword>
<protein>
    <submittedName>
        <fullName evidence="15">Tar ligand binding domain-containing protein</fullName>
    </submittedName>
</protein>
<dbReference type="SMART" id="SM00304">
    <property type="entry name" value="HAMP"/>
    <property type="match status" value="1"/>
</dbReference>
<evidence type="ECO:0000256" key="10">
    <source>
        <dbReference type="ARBA" id="ARBA00029447"/>
    </source>
</evidence>
<dbReference type="Gene3D" id="1.20.120.30">
    <property type="entry name" value="Aspartate receptor, ligand-binding domain"/>
    <property type="match status" value="1"/>
</dbReference>
<keyword evidence="6 12" id="KW-0812">Transmembrane</keyword>
<dbReference type="PROSITE" id="PS50111">
    <property type="entry name" value="CHEMOTAXIS_TRANSDUC_2"/>
    <property type="match status" value="1"/>
</dbReference>
<evidence type="ECO:0000259" key="13">
    <source>
        <dbReference type="PROSITE" id="PS50111"/>
    </source>
</evidence>
<dbReference type="PRINTS" id="PR00260">
    <property type="entry name" value="CHEMTRNSDUCR"/>
</dbReference>
<dbReference type="CDD" id="cd11386">
    <property type="entry name" value="MCP_signal"/>
    <property type="match status" value="1"/>
</dbReference>
<evidence type="ECO:0000256" key="5">
    <source>
        <dbReference type="ARBA" id="ARBA00022519"/>
    </source>
</evidence>
<dbReference type="InterPro" id="IPR004090">
    <property type="entry name" value="Chemotax_Me-accpt_rcpt"/>
</dbReference>
<dbReference type="SUPFAM" id="SSF47170">
    <property type="entry name" value="Aspartate receptor, ligand-binding domain"/>
    <property type="match status" value="1"/>
</dbReference>
<feature type="transmembrane region" description="Helical" evidence="12">
    <location>
        <begin position="193"/>
        <end position="211"/>
    </location>
</feature>
<dbReference type="SUPFAM" id="SSF58104">
    <property type="entry name" value="Methyl-accepting chemotaxis protein (MCP) signaling domain"/>
    <property type="match status" value="1"/>
</dbReference>
<feature type="domain" description="Methyl-accepting transducer" evidence="13">
    <location>
        <begin position="271"/>
        <end position="500"/>
    </location>
</feature>
<keyword evidence="7 12" id="KW-1133">Transmembrane helix</keyword>
<evidence type="ECO:0000256" key="1">
    <source>
        <dbReference type="ARBA" id="ARBA00004429"/>
    </source>
</evidence>
<evidence type="ECO:0000256" key="3">
    <source>
        <dbReference type="ARBA" id="ARBA00022481"/>
    </source>
</evidence>
<dbReference type="RefSeq" id="WP_186948653.1">
    <property type="nucleotide sequence ID" value="NZ_JACOGF010000009.1"/>
</dbReference>
<organism evidence="15 16">
    <name type="scientific">Undibacterium hunanense</name>
    <dbReference type="NCBI Taxonomy" id="2762292"/>
    <lineage>
        <taxon>Bacteria</taxon>
        <taxon>Pseudomonadati</taxon>
        <taxon>Pseudomonadota</taxon>
        <taxon>Betaproteobacteria</taxon>
        <taxon>Burkholderiales</taxon>
        <taxon>Oxalobacteraceae</taxon>
        <taxon>Undibacterium</taxon>
    </lineage>
</organism>
<dbReference type="InterPro" id="IPR003122">
    <property type="entry name" value="Tar_rcpt_lig-bd"/>
</dbReference>